<evidence type="ECO:0000313" key="9">
    <source>
        <dbReference type="EMBL" id="EKB31737.1"/>
    </source>
</evidence>
<organism evidence="9 10">
    <name type="scientific">Sutterella wadsworthensis 2_1_59BFAA</name>
    <dbReference type="NCBI Taxonomy" id="742823"/>
    <lineage>
        <taxon>Bacteria</taxon>
        <taxon>Pseudomonadati</taxon>
        <taxon>Pseudomonadota</taxon>
        <taxon>Betaproteobacteria</taxon>
        <taxon>Burkholderiales</taxon>
        <taxon>Sutterellaceae</taxon>
        <taxon>Sutterella</taxon>
    </lineage>
</organism>
<dbReference type="InterPro" id="IPR035996">
    <property type="entry name" value="4pyrrol_Methylase_sf"/>
</dbReference>
<evidence type="ECO:0000256" key="4">
    <source>
        <dbReference type="ARBA" id="ARBA00022679"/>
    </source>
</evidence>
<dbReference type="HOGENOM" id="CLU_044779_2_0_4"/>
<dbReference type="CDD" id="cd11648">
    <property type="entry name" value="RsmI"/>
    <property type="match status" value="1"/>
</dbReference>
<feature type="domain" description="Tetrapyrrole methylase" evidence="7">
    <location>
        <begin position="28"/>
        <end position="228"/>
    </location>
</feature>
<keyword evidence="4 6" id="KW-0808">Transferase</keyword>
<comment type="function">
    <text evidence="6">Catalyzes the 2'-O-methylation of the ribose of cytidine 1402 (C1402) in 16S rRNA.</text>
</comment>
<evidence type="ECO:0000259" key="7">
    <source>
        <dbReference type="Pfam" id="PF00590"/>
    </source>
</evidence>
<dbReference type="STRING" id="742823.HMPREF9465_00605"/>
<dbReference type="Pfam" id="PF00590">
    <property type="entry name" value="TP_methylase"/>
    <property type="match status" value="1"/>
</dbReference>
<keyword evidence="2 6" id="KW-0698">rRNA processing</keyword>
<comment type="caution">
    <text evidence="9">The sequence shown here is derived from an EMBL/GenBank/DDBJ whole genome shotgun (WGS) entry which is preliminary data.</text>
</comment>
<dbReference type="eggNOG" id="COG0313">
    <property type="taxonomic scope" value="Bacteria"/>
</dbReference>
<dbReference type="EMBL" id="ADMG01000017">
    <property type="protein sequence ID" value="EKB31737.1"/>
    <property type="molecule type" value="Genomic_DNA"/>
</dbReference>
<protein>
    <recommendedName>
        <fullName evidence="6">Ribosomal RNA small subunit methyltransferase I</fullName>
        <ecNumber evidence="6">2.1.1.198</ecNumber>
    </recommendedName>
    <alternativeName>
        <fullName evidence="6">16S rRNA 2'-O-ribose C1402 methyltransferase</fullName>
    </alternativeName>
    <alternativeName>
        <fullName evidence="6">rRNA (cytidine-2'-O-)-methyltransferase RsmI</fullName>
    </alternativeName>
</protein>
<dbReference type="FunFam" id="3.30.950.10:FF:000002">
    <property type="entry name" value="Ribosomal RNA small subunit methyltransferase I"/>
    <property type="match status" value="1"/>
</dbReference>
<accession>K1JVL9</accession>
<evidence type="ECO:0000313" key="10">
    <source>
        <dbReference type="Proteomes" id="UP000005835"/>
    </source>
</evidence>
<proteinExistence type="inferred from homology"/>
<sequence length="299" mass="32528">MNSLNDLWTSNALIQAAGLPGQNCPDSTLYIVGLPIGNLGDITLRALWILALADVVAAEDTRETRKLLDKFGISVKLLSVREHNERHGAEQIIELLQEGKKVTLVTDAGTPCVSDPGARAVKAVREAGFRVIPVPGASAVVTALSGAGLDGSGFTFVGFVPPQSKARRNALAYWLARPEPFVLYEAPHRVVDLLEDLAAAMEPERRVVVAREITKKFETFSSLTGAELAEWAALHEPRGEYVILVDEAPAKDNALSEDDIRWLRAMMSELPSSKLAAVAAKVTGKPRDEIYQWLCEHKN</sequence>
<dbReference type="OrthoDB" id="9809084at2"/>
<dbReference type="FunFam" id="3.40.1010.10:FF:000007">
    <property type="entry name" value="Ribosomal RNA small subunit methyltransferase I"/>
    <property type="match status" value="1"/>
</dbReference>
<dbReference type="NCBIfam" id="TIGR00096">
    <property type="entry name" value="16S rRNA (cytidine(1402)-2'-O)-methyltransferase"/>
    <property type="match status" value="1"/>
</dbReference>
<dbReference type="GO" id="GO:0070677">
    <property type="term" value="F:rRNA (cytosine-2'-O-)-methyltransferase activity"/>
    <property type="evidence" value="ECO:0007669"/>
    <property type="project" value="UniProtKB-UniRule"/>
</dbReference>
<evidence type="ECO:0000256" key="3">
    <source>
        <dbReference type="ARBA" id="ARBA00022603"/>
    </source>
</evidence>
<keyword evidence="3 6" id="KW-0489">Methyltransferase</keyword>
<dbReference type="RefSeq" id="WP_005434062.1">
    <property type="nucleotide sequence ID" value="NZ_JH815514.1"/>
</dbReference>
<dbReference type="GO" id="GO:0005737">
    <property type="term" value="C:cytoplasm"/>
    <property type="evidence" value="ECO:0007669"/>
    <property type="project" value="UniProtKB-SubCell"/>
</dbReference>
<evidence type="ECO:0000259" key="8">
    <source>
        <dbReference type="Pfam" id="PF23016"/>
    </source>
</evidence>
<reference evidence="9 10" key="1">
    <citation type="submission" date="2012-05" db="EMBL/GenBank/DDBJ databases">
        <title>The Genome Sequence of Sutterella wadsworthensis 2_1_59BFAA.</title>
        <authorList>
            <consortium name="The Broad Institute Genome Sequencing Platform"/>
            <person name="Earl A."/>
            <person name="Ward D."/>
            <person name="Feldgarden M."/>
            <person name="Gevers D."/>
            <person name="Daigneault M."/>
            <person name="Strauss J."/>
            <person name="Allen-Vercoe E."/>
            <person name="Walker B."/>
            <person name="Young S.K."/>
            <person name="Zeng Q."/>
            <person name="Gargeya S."/>
            <person name="Fitzgerald M."/>
            <person name="Haas B."/>
            <person name="Abouelleil A."/>
            <person name="Alvarado L."/>
            <person name="Arachchi H.M."/>
            <person name="Berlin A.M."/>
            <person name="Chapman S.B."/>
            <person name="Goldberg J."/>
            <person name="Griggs A."/>
            <person name="Gujja S."/>
            <person name="Hansen M."/>
            <person name="Howarth C."/>
            <person name="Imamovic A."/>
            <person name="Larimer J."/>
            <person name="McCowen C."/>
            <person name="Montmayeur A."/>
            <person name="Murphy C."/>
            <person name="Neiman D."/>
            <person name="Pearson M."/>
            <person name="Priest M."/>
            <person name="Roberts A."/>
            <person name="Saif S."/>
            <person name="Shea T."/>
            <person name="Sisk P."/>
            <person name="Sykes S."/>
            <person name="Wortman J."/>
            <person name="Nusbaum C."/>
            <person name="Birren B."/>
        </authorList>
    </citation>
    <scope>NUCLEOTIDE SEQUENCE [LARGE SCALE GENOMIC DNA]</scope>
    <source>
        <strain evidence="9 10">2_1_59BFAA</strain>
    </source>
</reference>
<dbReference type="InterPro" id="IPR008189">
    <property type="entry name" value="rRNA_ssu_MeTfrase_I"/>
</dbReference>
<comment type="similarity">
    <text evidence="6">Belongs to the methyltransferase superfamily. RsmI family.</text>
</comment>
<keyword evidence="10" id="KW-1185">Reference proteome</keyword>
<dbReference type="PANTHER" id="PTHR46111:SF1">
    <property type="entry name" value="RIBOSOMAL RNA SMALL SUBUNIT METHYLTRANSFERASE I"/>
    <property type="match status" value="1"/>
</dbReference>
<dbReference type="EC" id="2.1.1.198" evidence="6"/>
<keyword evidence="1 6" id="KW-0963">Cytoplasm</keyword>
<dbReference type="HAMAP" id="MF_01877">
    <property type="entry name" value="16SrRNA_methyltr_I"/>
    <property type="match status" value="1"/>
</dbReference>
<keyword evidence="5 6" id="KW-0949">S-adenosyl-L-methionine</keyword>
<comment type="catalytic activity">
    <reaction evidence="6">
        <text>cytidine(1402) in 16S rRNA + S-adenosyl-L-methionine = 2'-O-methylcytidine(1402) in 16S rRNA + S-adenosyl-L-homocysteine + H(+)</text>
        <dbReference type="Rhea" id="RHEA:42924"/>
        <dbReference type="Rhea" id="RHEA-COMP:10285"/>
        <dbReference type="Rhea" id="RHEA-COMP:10286"/>
        <dbReference type="ChEBI" id="CHEBI:15378"/>
        <dbReference type="ChEBI" id="CHEBI:57856"/>
        <dbReference type="ChEBI" id="CHEBI:59789"/>
        <dbReference type="ChEBI" id="CHEBI:74495"/>
        <dbReference type="ChEBI" id="CHEBI:82748"/>
        <dbReference type="EC" id="2.1.1.198"/>
    </reaction>
</comment>
<dbReference type="InterPro" id="IPR014776">
    <property type="entry name" value="4pyrrole_Mease_sub2"/>
</dbReference>
<dbReference type="InterPro" id="IPR014777">
    <property type="entry name" value="4pyrrole_Mease_sub1"/>
</dbReference>
<name>K1JVL9_9BURK</name>
<dbReference type="InterPro" id="IPR000878">
    <property type="entry name" value="4pyrrol_Mease"/>
</dbReference>
<evidence type="ECO:0000256" key="5">
    <source>
        <dbReference type="ARBA" id="ARBA00022691"/>
    </source>
</evidence>
<dbReference type="InterPro" id="IPR053910">
    <property type="entry name" value="RsmI_HTH"/>
</dbReference>
<dbReference type="PIRSF" id="PIRSF005917">
    <property type="entry name" value="MTase_YraL"/>
    <property type="match status" value="1"/>
</dbReference>
<evidence type="ECO:0000256" key="2">
    <source>
        <dbReference type="ARBA" id="ARBA00022552"/>
    </source>
</evidence>
<dbReference type="PATRIC" id="fig|742823.3.peg.606"/>
<evidence type="ECO:0000256" key="6">
    <source>
        <dbReference type="HAMAP-Rule" id="MF_01877"/>
    </source>
</evidence>
<dbReference type="Proteomes" id="UP000005835">
    <property type="component" value="Unassembled WGS sequence"/>
</dbReference>
<comment type="subcellular location">
    <subcellularLocation>
        <location evidence="6">Cytoplasm</location>
    </subcellularLocation>
</comment>
<gene>
    <name evidence="6" type="primary">rsmI</name>
    <name evidence="9" type="ORF">HMPREF9465_00605</name>
</gene>
<dbReference type="AlphaFoldDB" id="K1JVL9"/>
<dbReference type="Gene3D" id="3.40.1010.10">
    <property type="entry name" value="Cobalt-precorrin-4 Transmethylase, Domain 1"/>
    <property type="match status" value="1"/>
</dbReference>
<evidence type="ECO:0000256" key="1">
    <source>
        <dbReference type="ARBA" id="ARBA00022490"/>
    </source>
</evidence>
<dbReference type="Pfam" id="PF23016">
    <property type="entry name" value="RsmI_C"/>
    <property type="match status" value="1"/>
</dbReference>
<dbReference type="SUPFAM" id="SSF53790">
    <property type="entry name" value="Tetrapyrrole methylase"/>
    <property type="match status" value="1"/>
</dbReference>
<feature type="domain" description="RsmI HTH" evidence="8">
    <location>
        <begin position="254"/>
        <end position="298"/>
    </location>
</feature>
<dbReference type="Gene3D" id="3.30.950.10">
    <property type="entry name" value="Methyltransferase, Cobalt-precorrin-4 Transmethylase, Domain 2"/>
    <property type="match status" value="1"/>
</dbReference>
<dbReference type="PANTHER" id="PTHR46111">
    <property type="entry name" value="RIBOSOMAL RNA SMALL SUBUNIT METHYLTRANSFERASE I"/>
    <property type="match status" value="1"/>
</dbReference>